<evidence type="ECO:0000313" key="3">
    <source>
        <dbReference type="EMBL" id="KAJ8897852.1"/>
    </source>
</evidence>
<feature type="region of interest" description="Disordered" evidence="1">
    <location>
        <begin position="68"/>
        <end position="107"/>
    </location>
</feature>
<dbReference type="EMBL" id="JARBHB010000001">
    <property type="protein sequence ID" value="KAJ8897852.1"/>
    <property type="molecule type" value="Genomic_DNA"/>
</dbReference>
<gene>
    <name evidence="3" type="ORF">PR048_003205</name>
</gene>
<proteinExistence type="predicted"/>
<evidence type="ECO:0000256" key="2">
    <source>
        <dbReference type="SAM" id="Phobius"/>
    </source>
</evidence>
<evidence type="ECO:0000256" key="1">
    <source>
        <dbReference type="SAM" id="MobiDB-lite"/>
    </source>
</evidence>
<feature type="region of interest" description="Disordered" evidence="1">
    <location>
        <begin position="1"/>
        <end position="24"/>
    </location>
</feature>
<organism evidence="3 4">
    <name type="scientific">Dryococelus australis</name>
    <dbReference type="NCBI Taxonomy" id="614101"/>
    <lineage>
        <taxon>Eukaryota</taxon>
        <taxon>Metazoa</taxon>
        <taxon>Ecdysozoa</taxon>
        <taxon>Arthropoda</taxon>
        <taxon>Hexapoda</taxon>
        <taxon>Insecta</taxon>
        <taxon>Pterygota</taxon>
        <taxon>Neoptera</taxon>
        <taxon>Polyneoptera</taxon>
        <taxon>Phasmatodea</taxon>
        <taxon>Verophasmatodea</taxon>
        <taxon>Anareolatae</taxon>
        <taxon>Phasmatidae</taxon>
        <taxon>Eurycanthinae</taxon>
        <taxon>Dryococelus</taxon>
    </lineage>
</organism>
<sequence length="286" mass="32267">MWSHDMKAQKKGSDKSDTDTGTQCLITPKQRPYRFRLRSEVVIRAILTRVPNALSLLSSDHAARRKHCTPVQRLARKGDGGTRRTCQCRPYPPPPRSPLPQMRSRSATWRDSPGSLTLSALLRPPSSSLLLSSSSTLLRGSHVILFSFLRRRRAFANHVDTCVSVILVMMASMIFSPLVGYGFFLCSLSHALSVLVVSLVAFFRRAPFRSMPYLQHRNTLNLSITHADKQLFSVESSKVIGFSRHKQIRWSTLLLCNAARIHSRLLLRHDCCLPAIRCFAERDDGV</sequence>
<evidence type="ECO:0000313" key="4">
    <source>
        <dbReference type="Proteomes" id="UP001159363"/>
    </source>
</evidence>
<accession>A0ABQ9IMF2</accession>
<dbReference type="Proteomes" id="UP001159363">
    <property type="component" value="Chromosome 1"/>
</dbReference>
<reference evidence="3 4" key="1">
    <citation type="submission" date="2023-02" db="EMBL/GenBank/DDBJ databases">
        <title>LHISI_Scaffold_Assembly.</title>
        <authorList>
            <person name="Stuart O.P."/>
            <person name="Cleave R."/>
            <person name="Magrath M.J.L."/>
            <person name="Mikheyev A.S."/>
        </authorList>
    </citation>
    <scope>NUCLEOTIDE SEQUENCE [LARGE SCALE GENOMIC DNA]</scope>
    <source>
        <strain evidence="3">Daus_M_001</strain>
        <tissue evidence="3">Leg muscle</tissue>
    </source>
</reference>
<protein>
    <submittedName>
        <fullName evidence="3">Uncharacterized protein</fullName>
    </submittedName>
</protein>
<feature type="transmembrane region" description="Helical" evidence="2">
    <location>
        <begin position="181"/>
        <end position="203"/>
    </location>
</feature>
<keyword evidence="4" id="KW-1185">Reference proteome</keyword>
<comment type="caution">
    <text evidence="3">The sequence shown here is derived from an EMBL/GenBank/DDBJ whole genome shotgun (WGS) entry which is preliminary data.</text>
</comment>
<keyword evidence="2" id="KW-0812">Transmembrane</keyword>
<keyword evidence="2" id="KW-0472">Membrane</keyword>
<keyword evidence="2" id="KW-1133">Transmembrane helix</keyword>
<feature type="compositionally biased region" description="Basic and acidic residues" evidence="1">
    <location>
        <begin position="1"/>
        <end position="18"/>
    </location>
</feature>
<name>A0ABQ9IMF2_9NEOP</name>
<feature type="transmembrane region" description="Helical" evidence="2">
    <location>
        <begin position="155"/>
        <end position="175"/>
    </location>
</feature>